<reference evidence="2 4" key="1">
    <citation type="journal article" date="2016" name="Mol. Biol. Evol.">
        <title>Comparative Genomics of Early-Diverging Mushroom-Forming Fungi Provides Insights into the Origins of Lignocellulose Decay Capabilities.</title>
        <authorList>
            <person name="Nagy L.G."/>
            <person name="Riley R."/>
            <person name="Tritt A."/>
            <person name="Adam C."/>
            <person name="Daum C."/>
            <person name="Floudas D."/>
            <person name="Sun H."/>
            <person name="Yadav J.S."/>
            <person name="Pangilinan J."/>
            <person name="Larsson K.H."/>
            <person name="Matsuura K."/>
            <person name="Barry K."/>
            <person name="Labutti K."/>
            <person name="Kuo R."/>
            <person name="Ohm R.A."/>
            <person name="Bhattacharya S.S."/>
            <person name="Shirouzu T."/>
            <person name="Yoshinaga Y."/>
            <person name="Martin F.M."/>
            <person name="Grigoriev I.V."/>
            <person name="Hibbett D.S."/>
        </authorList>
    </citation>
    <scope>NUCLEOTIDE SEQUENCE [LARGE SCALE GENOMIC DNA]</scope>
    <source>
        <strain evidence="2 4">HHB12029</strain>
    </source>
</reference>
<sequence length="175" mass="18551">MAPTQERSRNPRREQLRLEKLNALARLKRVKLTIKEPPPPSATTPTPTPTPATPLPALLQTPAPQKRRPGRPRRNPVIAPALAPPTPAATVALLLPPPPPTLVPITNNTSVLVKDMSQTPVELSGSPPSNVNPAKAVAVADEGFFSVEDARGVALSPLTAHTPSEPAMVDSDPDR</sequence>
<keyword evidence="4" id="KW-1185">Reference proteome</keyword>
<gene>
    <name evidence="2" type="ORF">EXIGLDRAFT_726471</name>
    <name evidence="3" type="ORF">EXIGLDRAFT_726473</name>
</gene>
<dbReference type="EMBL" id="KV425913">
    <property type="protein sequence ID" value="KZV98984.1"/>
    <property type="molecule type" value="Genomic_DNA"/>
</dbReference>
<accession>A0A165MA85</accession>
<feature type="compositionally biased region" description="Low complexity" evidence="1">
    <location>
        <begin position="55"/>
        <end position="64"/>
    </location>
</feature>
<evidence type="ECO:0000313" key="4">
    <source>
        <dbReference type="Proteomes" id="UP000077266"/>
    </source>
</evidence>
<evidence type="ECO:0000313" key="2">
    <source>
        <dbReference type="EMBL" id="KZV98984.1"/>
    </source>
</evidence>
<proteinExistence type="predicted"/>
<organism evidence="2 4">
    <name type="scientific">Exidia glandulosa HHB12029</name>
    <dbReference type="NCBI Taxonomy" id="1314781"/>
    <lineage>
        <taxon>Eukaryota</taxon>
        <taxon>Fungi</taxon>
        <taxon>Dikarya</taxon>
        <taxon>Basidiomycota</taxon>
        <taxon>Agaricomycotina</taxon>
        <taxon>Agaricomycetes</taxon>
        <taxon>Auriculariales</taxon>
        <taxon>Exidiaceae</taxon>
        <taxon>Exidia</taxon>
    </lineage>
</organism>
<dbReference type="AlphaFoldDB" id="A0A165MA85"/>
<protein>
    <submittedName>
        <fullName evidence="2">Uncharacterized protein</fullName>
    </submittedName>
</protein>
<feature type="region of interest" description="Disordered" evidence="1">
    <location>
        <begin position="29"/>
        <end position="83"/>
    </location>
</feature>
<dbReference type="EMBL" id="KV425913">
    <property type="protein sequence ID" value="KZV98987.1"/>
    <property type="molecule type" value="Genomic_DNA"/>
</dbReference>
<feature type="region of interest" description="Disordered" evidence="1">
    <location>
        <begin position="156"/>
        <end position="175"/>
    </location>
</feature>
<evidence type="ECO:0000313" key="3">
    <source>
        <dbReference type="EMBL" id="KZV98987.1"/>
    </source>
</evidence>
<evidence type="ECO:0000256" key="1">
    <source>
        <dbReference type="SAM" id="MobiDB-lite"/>
    </source>
</evidence>
<dbReference type="Proteomes" id="UP000077266">
    <property type="component" value="Unassembled WGS sequence"/>
</dbReference>
<feature type="compositionally biased region" description="Basic residues" evidence="1">
    <location>
        <begin position="65"/>
        <end position="74"/>
    </location>
</feature>
<feature type="compositionally biased region" description="Pro residues" evidence="1">
    <location>
        <begin position="36"/>
        <end position="54"/>
    </location>
</feature>
<name>A0A165MA85_EXIGL</name>